<protein>
    <submittedName>
        <fullName evidence="1">Uncharacterized protein</fullName>
    </submittedName>
</protein>
<evidence type="ECO:0000313" key="1">
    <source>
        <dbReference type="EMBL" id="KAF8445774.1"/>
    </source>
</evidence>
<reference evidence="1" key="1">
    <citation type="submission" date="2019-10" db="EMBL/GenBank/DDBJ databases">
        <authorList>
            <consortium name="DOE Joint Genome Institute"/>
            <person name="Kuo A."/>
            <person name="Miyauchi S."/>
            <person name="Kiss E."/>
            <person name="Drula E."/>
            <person name="Kohler A."/>
            <person name="Sanchez-Garcia M."/>
            <person name="Andreopoulos B."/>
            <person name="Barry K.W."/>
            <person name="Bonito G."/>
            <person name="Buee M."/>
            <person name="Carver A."/>
            <person name="Chen C."/>
            <person name="Cichocki N."/>
            <person name="Clum A."/>
            <person name="Culley D."/>
            <person name="Crous P.W."/>
            <person name="Fauchery L."/>
            <person name="Girlanda M."/>
            <person name="Hayes R."/>
            <person name="Keri Z."/>
            <person name="LaButti K."/>
            <person name="Lipzen A."/>
            <person name="Lombard V."/>
            <person name="Magnuson J."/>
            <person name="Maillard F."/>
            <person name="Morin E."/>
            <person name="Murat C."/>
            <person name="Nolan M."/>
            <person name="Ohm R."/>
            <person name="Pangilinan J."/>
            <person name="Pereira M."/>
            <person name="Perotto S."/>
            <person name="Peter M."/>
            <person name="Riley R."/>
            <person name="Sitrit Y."/>
            <person name="Stielow B."/>
            <person name="Szollosi G."/>
            <person name="Zifcakova L."/>
            <person name="Stursova M."/>
            <person name="Spatafora J.W."/>
            <person name="Tedersoo L."/>
            <person name="Vaario L.-M."/>
            <person name="Yamada A."/>
            <person name="Yan M."/>
            <person name="Wang P."/>
            <person name="Xu J."/>
            <person name="Bruns T."/>
            <person name="Baldrian P."/>
            <person name="Vilgalys R."/>
            <person name="Henrissat B."/>
            <person name="Grigoriev I.V."/>
            <person name="Hibbett D."/>
            <person name="Nagy L.G."/>
            <person name="Martin F.M."/>
        </authorList>
    </citation>
    <scope>NUCLEOTIDE SEQUENCE</scope>
    <source>
        <strain evidence="1">BED1</strain>
    </source>
</reference>
<evidence type="ECO:0000313" key="2">
    <source>
        <dbReference type="Proteomes" id="UP001194468"/>
    </source>
</evidence>
<proteinExistence type="predicted"/>
<reference evidence="1" key="2">
    <citation type="journal article" date="2020" name="Nat. Commun.">
        <title>Large-scale genome sequencing of mycorrhizal fungi provides insights into the early evolution of symbiotic traits.</title>
        <authorList>
            <person name="Miyauchi S."/>
            <person name="Kiss E."/>
            <person name="Kuo A."/>
            <person name="Drula E."/>
            <person name="Kohler A."/>
            <person name="Sanchez-Garcia M."/>
            <person name="Morin E."/>
            <person name="Andreopoulos B."/>
            <person name="Barry K.W."/>
            <person name="Bonito G."/>
            <person name="Buee M."/>
            <person name="Carver A."/>
            <person name="Chen C."/>
            <person name="Cichocki N."/>
            <person name="Clum A."/>
            <person name="Culley D."/>
            <person name="Crous P.W."/>
            <person name="Fauchery L."/>
            <person name="Girlanda M."/>
            <person name="Hayes R.D."/>
            <person name="Keri Z."/>
            <person name="LaButti K."/>
            <person name="Lipzen A."/>
            <person name="Lombard V."/>
            <person name="Magnuson J."/>
            <person name="Maillard F."/>
            <person name="Murat C."/>
            <person name="Nolan M."/>
            <person name="Ohm R.A."/>
            <person name="Pangilinan J."/>
            <person name="Pereira M.F."/>
            <person name="Perotto S."/>
            <person name="Peter M."/>
            <person name="Pfister S."/>
            <person name="Riley R."/>
            <person name="Sitrit Y."/>
            <person name="Stielow J.B."/>
            <person name="Szollosi G."/>
            <person name="Zifcakova L."/>
            <person name="Stursova M."/>
            <person name="Spatafora J.W."/>
            <person name="Tedersoo L."/>
            <person name="Vaario L.M."/>
            <person name="Yamada A."/>
            <person name="Yan M."/>
            <person name="Wang P."/>
            <person name="Xu J."/>
            <person name="Bruns T."/>
            <person name="Baldrian P."/>
            <person name="Vilgalys R."/>
            <person name="Dunand C."/>
            <person name="Henrissat B."/>
            <person name="Grigoriev I.V."/>
            <person name="Hibbett D."/>
            <person name="Nagy L.G."/>
            <person name="Martin F.M."/>
        </authorList>
    </citation>
    <scope>NUCLEOTIDE SEQUENCE</scope>
    <source>
        <strain evidence="1">BED1</strain>
    </source>
</reference>
<dbReference type="Proteomes" id="UP001194468">
    <property type="component" value="Unassembled WGS sequence"/>
</dbReference>
<keyword evidence="2" id="KW-1185">Reference proteome</keyword>
<gene>
    <name evidence="1" type="ORF">L210DRAFT_3528377</name>
</gene>
<organism evidence="1 2">
    <name type="scientific">Boletus edulis BED1</name>
    <dbReference type="NCBI Taxonomy" id="1328754"/>
    <lineage>
        <taxon>Eukaryota</taxon>
        <taxon>Fungi</taxon>
        <taxon>Dikarya</taxon>
        <taxon>Basidiomycota</taxon>
        <taxon>Agaricomycotina</taxon>
        <taxon>Agaricomycetes</taxon>
        <taxon>Agaricomycetidae</taxon>
        <taxon>Boletales</taxon>
        <taxon>Boletineae</taxon>
        <taxon>Boletaceae</taxon>
        <taxon>Boletoideae</taxon>
        <taxon>Boletus</taxon>
    </lineage>
</organism>
<comment type="caution">
    <text evidence="1">The sequence shown here is derived from an EMBL/GenBank/DDBJ whole genome shotgun (WGS) entry which is preliminary data.</text>
</comment>
<dbReference type="EMBL" id="WHUW01000005">
    <property type="protein sequence ID" value="KAF8445774.1"/>
    <property type="molecule type" value="Genomic_DNA"/>
</dbReference>
<name>A0AAD4C1Y7_BOLED</name>
<dbReference type="AlphaFoldDB" id="A0AAD4C1Y7"/>
<sequence length="85" mass="9715">MILPVQILGMLFPSCPRSSTSLDALHSFVRSSQAIPAEMINRSYSRGTRIFNLRNAMTGLVNNLRRRSLGHLEEMMRTFFMVNQV</sequence>
<accession>A0AAD4C1Y7</accession>